<accession>A0A0A9D1H5</accession>
<dbReference type="AlphaFoldDB" id="A0A0A9D1H5"/>
<reference evidence="1" key="1">
    <citation type="submission" date="2014-09" db="EMBL/GenBank/DDBJ databases">
        <authorList>
            <person name="Magalhaes I.L.F."/>
            <person name="Oliveira U."/>
            <person name="Santos F.R."/>
            <person name="Vidigal T.H.D.A."/>
            <person name="Brescovit A.D."/>
            <person name="Santos A.J."/>
        </authorList>
    </citation>
    <scope>NUCLEOTIDE SEQUENCE</scope>
    <source>
        <tissue evidence="1">Shoot tissue taken approximately 20 cm above the soil surface</tissue>
    </source>
</reference>
<reference evidence="1" key="2">
    <citation type="journal article" date="2015" name="Data Brief">
        <title>Shoot transcriptome of the giant reed, Arundo donax.</title>
        <authorList>
            <person name="Barrero R.A."/>
            <person name="Guerrero F.D."/>
            <person name="Moolhuijzen P."/>
            <person name="Goolsby J.A."/>
            <person name="Tidwell J."/>
            <person name="Bellgard S.E."/>
            <person name="Bellgard M.I."/>
        </authorList>
    </citation>
    <scope>NUCLEOTIDE SEQUENCE</scope>
    <source>
        <tissue evidence="1">Shoot tissue taken approximately 20 cm above the soil surface</tissue>
    </source>
</reference>
<name>A0A0A9D1H5_ARUDO</name>
<sequence length="68" mass="7598">MSFSSHTDPLAPPSTKTSMTDQLISLSSLQLCHFLVIQTLLVPGVHKEINHLLQLYYQGLIKHVPCII</sequence>
<organism evidence="1">
    <name type="scientific">Arundo donax</name>
    <name type="common">Giant reed</name>
    <name type="synonym">Donax arundinaceus</name>
    <dbReference type="NCBI Taxonomy" id="35708"/>
    <lineage>
        <taxon>Eukaryota</taxon>
        <taxon>Viridiplantae</taxon>
        <taxon>Streptophyta</taxon>
        <taxon>Embryophyta</taxon>
        <taxon>Tracheophyta</taxon>
        <taxon>Spermatophyta</taxon>
        <taxon>Magnoliopsida</taxon>
        <taxon>Liliopsida</taxon>
        <taxon>Poales</taxon>
        <taxon>Poaceae</taxon>
        <taxon>PACMAD clade</taxon>
        <taxon>Arundinoideae</taxon>
        <taxon>Arundineae</taxon>
        <taxon>Arundo</taxon>
    </lineage>
</organism>
<protein>
    <submittedName>
        <fullName evidence="1">Uncharacterized protein</fullName>
    </submittedName>
</protein>
<evidence type="ECO:0000313" key="1">
    <source>
        <dbReference type="EMBL" id="JAD82454.1"/>
    </source>
</evidence>
<proteinExistence type="predicted"/>
<dbReference type="EMBL" id="GBRH01215441">
    <property type="protein sequence ID" value="JAD82454.1"/>
    <property type="molecule type" value="Transcribed_RNA"/>
</dbReference>